<reference evidence="2" key="1">
    <citation type="journal article" date="2019" name="Int. J. Syst. Evol. Microbiol.">
        <title>The Global Catalogue of Microorganisms (GCM) 10K type strain sequencing project: providing services to taxonomists for standard genome sequencing and annotation.</title>
        <authorList>
            <consortium name="The Broad Institute Genomics Platform"/>
            <consortium name="The Broad Institute Genome Sequencing Center for Infectious Disease"/>
            <person name="Wu L."/>
            <person name="Ma J."/>
        </authorList>
    </citation>
    <scope>NUCLEOTIDE SEQUENCE [LARGE SCALE GENOMIC DNA]</scope>
    <source>
        <strain evidence="2">KCTC 42805</strain>
    </source>
</reference>
<sequence>MKTVGLLVSLVLSLVYVRGQSPTREQLIGTWIGVHTEWDTDVTCPLPIYLKLETDSTYHLGMVDGSAAEKVSTWAVTNRVVRLDTIHYAPKLVQRQNDLLRIGVHYPMVFRRFQDVAIDSATAYKQLAGGIWQSDSLSIRLYTNGRVSLENVKTKQRTAHFWQLSRFGTSVFLVISGNSYNRDGGYKPLWQITGLSAGQFRAVSHNGRAAVPETFRFARKIPLGDSCQPSGFQPCHNCFARMWHGTLLNSDKKYTIKQILNTHFQPVNKPGQSGLVRVRFVINCQGERGLFEVAGFDDDYCPRTFDPQIVDQLVRICRDYIPANLSNYSSDQLIGEPLDSATSLTFKFKDGRLTDILP</sequence>
<name>A0ABW5M4I8_9BACT</name>
<accession>A0ABW5M4I8</accession>
<organism evidence="1 2">
    <name type="scientific">Spirosoma soli</name>
    <dbReference type="NCBI Taxonomy" id="1770529"/>
    <lineage>
        <taxon>Bacteria</taxon>
        <taxon>Pseudomonadati</taxon>
        <taxon>Bacteroidota</taxon>
        <taxon>Cytophagia</taxon>
        <taxon>Cytophagales</taxon>
        <taxon>Cytophagaceae</taxon>
        <taxon>Spirosoma</taxon>
    </lineage>
</organism>
<gene>
    <name evidence="1" type="ORF">ACFSUS_11340</name>
</gene>
<dbReference type="RefSeq" id="WP_381522590.1">
    <property type="nucleotide sequence ID" value="NZ_JBHULN010000006.1"/>
</dbReference>
<proteinExistence type="predicted"/>
<evidence type="ECO:0000313" key="1">
    <source>
        <dbReference type="EMBL" id="MFD2571229.1"/>
    </source>
</evidence>
<comment type="caution">
    <text evidence="1">The sequence shown here is derived from an EMBL/GenBank/DDBJ whole genome shotgun (WGS) entry which is preliminary data.</text>
</comment>
<evidence type="ECO:0008006" key="3">
    <source>
        <dbReference type="Google" id="ProtNLM"/>
    </source>
</evidence>
<protein>
    <recommendedName>
        <fullName evidence="3">TonB C-terminal domain-containing protein</fullName>
    </recommendedName>
</protein>
<evidence type="ECO:0000313" key="2">
    <source>
        <dbReference type="Proteomes" id="UP001597469"/>
    </source>
</evidence>
<dbReference type="EMBL" id="JBHULN010000006">
    <property type="protein sequence ID" value="MFD2571229.1"/>
    <property type="molecule type" value="Genomic_DNA"/>
</dbReference>
<dbReference type="Proteomes" id="UP001597469">
    <property type="component" value="Unassembled WGS sequence"/>
</dbReference>
<keyword evidence="2" id="KW-1185">Reference proteome</keyword>